<dbReference type="OrthoDB" id="9809185at2"/>
<dbReference type="InterPro" id="IPR013154">
    <property type="entry name" value="ADH-like_N"/>
</dbReference>
<dbReference type="InterPro" id="IPR013149">
    <property type="entry name" value="ADH-like_C"/>
</dbReference>
<dbReference type="PROSITE" id="PS00059">
    <property type="entry name" value="ADH_ZINC"/>
    <property type="match status" value="1"/>
</dbReference>
<dbReference type="STRING" id="1226968.A6A40_13165"/>
<dbReference type="Proteomes" id="UP000077405">
    <property type="component" value="Chromosome"/>
</dbReference>
<name>A0A160JI25_9PROT</name>
<keyword evidence="2 4" id="KW-0862">Zinc</keyword>
<comment type="similarity">
    <text evidence="4">Belongs to the zinc-containing alcohol dehydrogenase family.</text>
</comment>
<dbReference type="InterPro" id="IPR002328">
    <property type="entry name" value="ADH_Zn_CS"/>
</dbReference>
<dbReference type="Gene3D" id="3.40.50.720">
    <property type="entry name" value="NAD(P)-binding Rossmann-like Domain"/>
    <property type="match status" value="1"/>
</dbReference>
<dbReference type="InterPro" id="IPR036291">
    <property type="entry name" value="NAD(P)-bd_dom_sf"/>
</dbReference>
<accession>A0A160JI25</accession>
<dbReference type="GO" id="GO:0008270">
    <property type="term" value="F:zinc ion binding"/>
    <property type="evidence" value="ECO:0007669"/>
    <property type="project" value="InterPro"/>
</dbReference>
<evidence type="ECO:0000259" key="5">
    <source>
        <dbReference type="SMART" id="SM00829"/>
    </source>
</evidence>
<keyword evidence="1 4" id="KW-0479">Metal-binding</keyword>
<dbReference type="SUPFAM" id="SSF50129">
    <property type="entry name" value="GroES-like"/>
    <property type="match status" value="1"/>
</dbReference>
<keyword evidence="7" id="KW-1185">Reference proteome</keyword>
<dbReference type="RefSeq" id="WP_063635794.1">
    <property type="nucleotide sequence ID" value="NZ_CP015285.1"/>
</dbReference>
<evidence type="ECO:0000256" key="3">
    <source>
        <dbReference type="ARBA" id="ARBA00023002"/>
    </source>
</evidence>
<gene>
    <name evidence="6" type="ORF">A6A40_13165</name>
</gene>
<proteinExistence type="inferred from homology"/>
<dbReference type="KEGG" id="ahu:A6A40_13165"/>
<dbReference type="PANTHER" id="PTHR43401:SF2">
    <property type="entry name" value="L-THREONINE 3-DEHYDROGENASE"/>
    <property type="match status" value="1"/>
</dbReference>
<dbReference type="InterPro" id="IPR020843">
    <property type="entry name" value="ER"/>
</dbReference>
<evidence type="ECO:0000256" key="2">
    <source>
        <dbReference type="ARBA" id="ARBA00022833"/>
    </source>
</evidence>
<feature type="domain" description="Enoyl reductase (ER)" evidence="5">
    <location>
        <begin position="10"/>
        <end position="338"/>
    </location>
</feature>
<evidence type="ECO:0000256" key="4">
    <source>
        <dbReference type="RuleBase" id="RU361277"/>
    </source>
</evidence>
<sequence>MVALTVEKPHVLALRPEAPPSAGPVKAGEVLVRVQRAGICGSDLHIYHGSNPFAVYPRVIGHEFAGTVEAVGDGVTTVAAGDHVVVDPVVSCGRCYACRAGRSNVCANLEVFGVHRDGGFRNHVVVPAANAVKVRSDLPISIAALAEPLSIAANVLSRTGIAADDTVLVYGAGTVGLTVVQVAKLHGARCIVADLDDKRLERAKEFGADVVLNSSRVSVPDAVRDENDGLGPTVVIDGAGVPALLEEACRLASPAARIGLLGFSPGPCNISQQEIVKKELTLVGSRLNRRLLPQVIEWLESGKLQPAAMITQVFPIADAASAFSMIETDPSSTIKVQLDFEG</sequence>
<dbReference type="AlphaFoldDB" id="A0A160JI25"/>
<organism evidence="6 7">
    <name type="scientific">Azospirillum humicireducens</name>
    <dbReference type="NCBI Taxonomy" id="1226968"/>
    <lineage>
        <taxon>Bacteria</taxon>
        <taxon>Pseudomonadati</taxon>
        <taxon>Pseudomonadota</taxon>
        <taxon>Alphaproteobacteria</taxon>
        <taxon>Rhodospirillales</taxon>
        <taxon>Azospirillaceae</taxon>
        <taxon>Azospirillum</taxon>
    </lineage>
</organism>
<dbReference type="InterPro" id="IPR011032">
    <property type="entry name" value="GroES-like_sf"/>
</dbReference>
<dbReference type="EMBL" id="CP015285">
    <property type="protein sequence ID" value="ANC92753.1"/>
    <property type="molecule type" value="Genomic_DNA"/>
</dbReference>
<evidence type="ECO:0000313" key="6">
    <source>
        <dbReference type="EMBL" id="ANC92753.1"/>
    </source>
</evidence>
<protein>
    <submittedName>
        <fullName evidence="6">Zn-dependent oxidoreductase</fullName>
    </submittedName>
</protein>
<evidence type="ECO:0000256" key="1">
    <source>
        <dbReference type="ARBA" id="ARBA00022723"/>
    </source>
</evidence>
<dbReference type="GO" id="GO:0016616">
    <property type="term" value="F:oxidoreductase activity, acting on the CH-OH group of donors, NAD or NADP as acceptor"/>
    <property type="evidence" value="ECO:0007669"/>
    <property type="project" value="UniProtKB-ARBA"/>
</dbReference>
<dbReference type="InterPro" id="IPR050129">
    <property type="entry name" value="Zn_alcohol_dh"/>
</dbReference>
<reference evidence="6 7" key="1">
    <citation type="journal article" date="2013" name="Int. J. Syst. Evol. Microbiol.">
        <title>Azospirillum humicireducens sp. nov., a nitrogen-fixing bacterium isolated from a microbial fuel cell.</title>
        <authorList>
            <person name="Zhou S."/>
            <person name="Han L."/>
            <person name="Wang Y."/>
            <person name="Yang G."/>
            <person name="Zhuang L."/>
            <person name="Hu P."/>
        </authorList>
    </citation>
    <scope>NUCLEOTIDE SEQUENCE [LARGE SCALE GENOMIC DNA]</scope>
    <source>
        <strain evidence="6 7">SgZ-5</strain>
    </source>
</reference>
<dbReference type="PANTHER" id="PTHR43401">
    <property type="entry name" value="L-THREONINE 3-DEHYDROGENASE"/>
    <property type="match status" value="1"/>
</dbReference>
<dbReference type="CDD" id="cd08261">
    <property type="entry name" value="Zn_ADH7"/>
    <property type="match status" value="1"/>
</dbReference>
<dbReference type="SMART" id="SM00829">
    <property type="entry name" value="PKS_ER"/>
    <property type="match status" value="1"/>
</dbReference>
<keyword evidence="3" id="KW-0560">Oxidoreductase</keyword>
<dbReference type="SUPFAM" id="SSF51735">
    <property type="entry name" value="NAD(P)-binding Rossmann-fold domains"/>
    <property type="match status" value="1"/>
</dbReference>
<dbReference type="NCBIfam" id="NF007489">
    <property type="entry name" value="PRK10083.1"/>
    <property type="match status" value="1"/>
</dbReference>
<evidence type="ECO:0000313" key="7">
    <source>
        <dbReference type="Proteomes" id="UP000077405"/>
    </source>
</evidence>
<dbReference type="Gene3D" id="3.90.180.10">
    <property type="entry name" value="Medium-chain alcohol dehydrogenases, catalytic domain"/>
    <property type="match status" value="1"/>
</dbReference>
<dbReference type="Pfam" id="PF00107">
    <property type="entry name" value="ADH_zinc_N"/>
    <property type="match status" value="1"/>
</dbReference>
<dbReference type="Pfam" id="PF08240">
    <property type="entry name" value="ADH_N"/>
    <property type="match status" value="1"/>
</dbReference>
<comment type="cofactor">
    <cofactor evidence="4">
        <name>Zn(2+)</name>
        <dbReference type="ChEBI" id="CHEBI:29105"/>
    </cofactor>
</comment>